<dbReference type="PANTHER" id="PTHR48111">
    <property type="entry name" value="REGULATOR OF RPOS"/>
    <property type="match status" value="1"/>
</dbReference>
<evidence type="ECO:0000256" key="4">
    <source>
        <dbReference type="PROSITE-ProRule" id="PRU00169"/>
    </source>
</evidence>
<name>F3Z3L8_DESAF</name>
<dbReference type="Pfam" id="PF00072">
    <property type="entry name" value="Response_reg"/>
    <property type="match status" value="1"/>
</dbReference>
<gene>
    <name evidence="6" type="ORF">Desaf_2061</name>
</gene>
<keyword evidence="2" id="KW-0902">Two-component regulatory system</keyword>
<evidence type="ECO:0000256" key="1">
    <source>
        <dbReference type="ARBA" id="ARBA00022553"/>
    </source>
</evidence>
<dbReference type="GO" id="GO:0006355">
    <property type="term" value="P:regulation of DNA-templated transcription"/>
    <property type="evidence" value="ECO:0007669"/>
    <property type="project" value="TreeGrafter"/>
</dbReference>
<dbReference type="InterPro" id="IPR001789">
    <property type="entry name" value="Sig_transdc_resp-reg_receiver"/>
</dbReference>
<dbReference type="Proteomes" id="UP000007844">
    <property type="component" value="Chromosome"/>
</dbReference>
<dbReference type="InterPro" id="IPR039420">
    <property type="entry name" value="WalR-like"/>
</dbReference>
<dbReference type="SUPFAM" id="SSF52172">
    <property type="entry name" value="CheY-like"/>
    <property type="match status" value="1"/>
</dbReference>
<dbReference type="Gene3D" id="3.40.50.2300">
    <property type="match status" value="1"/>
</dbReference>
<dbReference type="EMBL" id="CP003221">
    <property type="protein sequence ID" value="EGJ50390.1"/>
    <property type="molecule type" value="Genomic_DNA"/>
</dbReference>
<dbReference type="eggNOG" id="COG0745">
    <property type="taxonomic scope" value="Bacteria"/>
</dbReference>
<dbReference type="RefSeq" id="WP_014260135.1">
    <property type="nucleotide sequence ID" value="NC_016629.1"/>
</dbReference>
<dbReference type="PROSITE" id="PS50110">
    <property type="entry name" value="RESPONSE_REGULATORY"/>
    <property type="match status" value="1"/>
</dbReference>
<sequence length="118" mass="13039">MRVLLVDDEEELVSALAERLSFRGIEATWATSGQKALELASKVCFELAVLDVKMPGMGGIELKRKLVEICPGIKILFLTGHGSEDDFRRGSAESGREFYLVKPVAIEDLIKKMQEAAK</sequence>
<evidence type="ECO:0000256" key="2">
    <source>
        <dbReference type="ARBA" id="ARBA00023012"/>
    </source>
</evidence>
<evidence type="ECO:0000313" key="6">
    <source>
        <dbReference type="EMBL" id="EGJ50390.1"/>
    </source>
</evidence>
<dbReference type="HOGENOM" id="CLU_000445_69_8_7"/>
<organism evidence="6 7">
    <name type="scientific">Desulfocurvibacter africanus subsp. africanus str. Walvis Bay</name>
    <dbReference type="NCBI Taxonomy" id="690850"/>
    <lineage>
        <taxon>Bacteria</taxon>
        <taxon>Pseudomonadati</taxon>
        <taxon>Thermodesulfobacteriota</taxon>
        <taxon>Desulfovibrionia</taxon>
        <taxon>Desulfovibrionales</taxon>
        <taxon>Desulfovibrionaceae</taxon>
        <taxon>Desulfocurvibacter</taxon>
    </lineage>
</organism>
<proteinExistence type="predicted"/>
<dbReference type="GO" id="GO:0005829">
    <property type="term" value="C:cytosol"/>
    <property type="evidence" value="ECO:0007669"/>
    <property type="project" value="TreeGrafter"/>
</dbReference>
<dbReference type="GO" id="GO:0032993">
    <property type="term" value="C:protein-DNA complex"/>
    <property type="evidence" value="ECO:0007669"/>
    <property type="project" value="TreeGrafter"/>
</dbReference>
<evidence type="ECO:0000256" key="3">
    <source>
        <dbReference type="ARBA" id="ARBA00023125"/>
    </source>
</evidence>
<dbReference type="SMART" id="SM00448">
    <property type="entry name" value="REC"/>
    <property type="match status" value="1"/>
</dbReference>
<dbReference type="AlphaFoldDB" id="F3Z3L8"/>
<dbReference type="InterPro" id="IPR011006">
    <property type="entry name" value="CheY-like_superfamily"/>
</dbReference>
<reference evidence="6 7" key="1">
    <citation type="journal article" date="2011" name="J. Bacteriol.">
        <title>Genome sequence of the mercury-methylating and pleomorphic Desulfovibrio africanus Strain Walvis Bay.</title>
        <authorList>
            <person name="Brown S.D."/>
            <person name="Wall J.D."/>
            <person name="Kucken A.M."/>
            <person name="Gilmour C.C."/>
            <person name="Podar M."/>
            <person name="Brandt C.C."/>
            <person name="Teshima H."/>
            <person name="Detter J.C."/>
            <person name="Han C.S."/>
            <person name="Land M.L."/>
            <person name="Lucas S."/>
            <person name="Han J."/>
            <person name="Pennacchio L."/>
            <person name="Nolan M."/>
            <person name="Pitluck S."/>
            <person name="Woyke T."/>
            <person name="Goodwin L."/>
            <person name="Palumbo A.V."/>
            <person name="Elias D.A."/>
        </authorList>
    </citation>
    <scope>NUCLEOTIDE SEQUENCE [LARGE SCALE GENOMIC DNA]</scope>
    <source>
        <strain evidence="6 7">Walvis Bay</strain>
    </source>
</reference>
<dbReference type="GO" id="GO:0000976">
    <property type="term" value="F:transcription cis-regulatory region binding"/>
    <property type="evidence" value="ECO:0007669"/>
    <property type="project" value="TreeGrafter"/>
</dbReference>
<dbReference type="STRING" id="690850.Desaf_2061"/>
<feature type="domain" description="Response regulatory" evidence="5">
    <location>
        <begin position="2"/>
        <end position="117"/>
    </location>
</feature>
<dbReference type="GO" id="GO:0000156">
    <property type="term" value="F:phosphorelay response regulator activity"/>
    <property type="evidence" value="ECO:0007669"/>
    <property type="project" value="TreeGrafter"/>
</dbReference>
<evidence type="ECO:0000259" key="5">
    <source>
        <dbReference type="PROSITE" id="PS50110"/>
    </source>
</evidence>
<dbReference type="PANTHER" id="PTHR48111:SF40">
    <property type="entry name" value="PHOSPHATE REGULON TRANSCRIPTIONAL REGULATORY PROTEIN PHOB"/>
    <property type="match status" value="1"/>
</dbReference>
<feature type="modified residue" description="4-aspartylphosphate" evidence="4">
    <location>
        <position position="51"/>
    </location>
</feature>
<accession>F3Z3L8</accession>
<evidence type="ECO:0000313" key="7">
    <source>
        <dbReference type="Proteomes" id="UP000007844"/>
    </source>
</evidence>
<keyword evidence="1 4" id="KW-0597">Phosphoprotein</keyword>
<dbReference type="KEGG" id="daf:Desaf_2061"/>
<protein>
    <submittedName>
        <fullName evidence="6">Response regulator receiver protein</fullName>
    </submittedName>
</protein>
<keyword evidence="3" id="KW-0238">DNA-binding</keyword>
<keyword evidence="7" id="KW-1185">Reference proteome</keyword>